<dbReference type="GO" id="GO:0031417">
    <property type="term" value="C:NatC complex"/>
    <property type="evidence" value="ECO:0007669"/>
    <property type="project" value="InterPro"/>
</dbReference>
<comment type="similarity">
    <text evidence="3">Belongs to the MAK10 family.</text>
</comment>
<evidence type="ECO:0000259" key="15">
    <source>
        <dbReference type="Pfam" id="PF05193"/>
    </source>
</evidence>
<dbReference type="GO" id="GO:0046933">
    <property type="term" value="F:proton-transporting ATP synthase activity, rotational mechanism"/>
    <property type="evidence" value="ECO:0007669"/>
    <property type="project" value="InterPro"/>
</dbReference>
<dbReference type="FunFam" id="1.10.1620.20:FF:000003">
    <property type="entry name" value="Mitochondrial ATP synthase epsilon chain domain-containing protein"/>
    <property type="match status" value="1"/>
</dbReference>
<evidence type="ECO:0000256" key="9">
    <source>
        <dbReference type="ARBA" id="ARBA00023128"/>
    </source>
</evidence>
<dbReference type="FunFam" id="3.30.830.10:FF:000021">
    <property type="entry name" value="Cytochrome b-c1 complex subunit 2"/>
    <property type="match status" value="1"/>
</dbReference>
<keyword evidence="18" id="KW-1185">Reference proteome</keyword>
<sequence>MISRSTLARGSQLALRGQSCAQLAQRRSFAAAATTGSSFEPTDIAGVKVASKDSHGPTTRLAIVSKAGTRYQPVPGLTVGLEEFAFKNTQKRSALRIVRESELLGGQLTAYHTREALVLQANFLRQDLPYFAELLAEVISQTKYTTYEFHEEIEHVISMKQESISALALALDLAHSSAFHTGLGAPLYPTSTTPVGAYLNENSVANFAHAVYNKANIAVVADGATEAGLAKWIEPLFKSLPASGASQLALNTAASKYFGGEQRSSRVGDSAYVIAFPGASLAESKPETSVLAALLGGDSSIPWSAGFTLLSKAAATAPYSRARASNIAYSDAGLLTIQISGPATAVKKATEESVKALKSIVTGSVAKEDLTKAIARAKFELLSSSETSGTGIVAAGTNLVQGGKVLQVAQAIKALESVTAEKLKATAKCLLDGKASVAAVGDLHSCILTFTLIDIVIALSEVLMKRTKRKQTVSNSSSTPVTTPKTVKMSFAWKAAGITYNRYLAVAARVVRRSLKDDLRLAAERRGEMDLRFSKWTNGKPSESKPLAEANSAAMAAAANAGPKFLGLSINQGSSLDYDEAPPPAMSSEGIIALDITSKFLNAARTLEPGQLVKDGHFTLFESVGAIEVMDPKMDSGCLGPGESLDDDYDLTRPLAGGEVLGIIDQLLCHEMAWHLGYPLSQTLFTNVYVEAILVPPPITVEDADFVRNRSPESQSDPLVAVLRAYCLGMLKVCWYVIERIKSEHYYEEEDFVTNTYDRRLLDNIDREEIRDVIHEARGILHRARPTLGDDIAQALDFRLELRLSFLRATQLSEFRSNPQSLKTPWIQMGALLDSINKSHSLGTPVLEAFSTKLQRRLASTMPPRPIVQLSFEETYSNFKRLVTDGQEVTGMLEFSDSQSLLNLVLSFQAKKPQPLVYIRTLLQTFLFSDMMILGSLSIRQVIDDDLSIVVLPGSRLLDRVNDTIEVPHDPRFAMAHQMEVFRQRAAQSYLDIFRAFCQNRSRVRRTLCHAIQDWETVQVDAEGIDQLLQIQLEEQPMVHQTLGAGSDLAYSLPLSSWAYLYKLRLMEWIVQLGFELDIYQADELAGMYWYLSYLAKTRAQHVERIKAFTVRSLDDHRARPQGLSATKEAQFLKSLAYLRLTMLDAAVVWELADALVCLYTALQRLKLVVQPPRPYSTDALRYDIRMKPFAPIGLPELPSFEAFTRASAQPETSTASLLEYAKRAVAGARQGYEVLKKLDEMESFTINSHKKWAAGIVNCCKSAIATGVVISVVEKVLADTPEGKPLNLKIDIKPPGDRYHDWWVVPSVSGT</sequence>
<name>A0AAJ0BW41_9PEZI</name>
<keyword evidence="6" id="KW-0813">Transport</keyword>
<organism evidence="17 18">
    <name type="scientific">Phialemonium atrogriseum</name>
    <dbReference type="NCBI Taxonomy" id="1093897"/>
    <lineage>
        <taxon>Eukaryota</taxon>
        <taxon>Fungi</taxon>
        <taxon>Dikarya</taxon>
        <taxon>Ascomycota</taxon>
        <taxon>Pezizomycotina</taxon>
        <taxon>Sordariomycetes</taxon>
        <taxon>Sordariomycetidae</taxon>
        <taxon>Cephalothecales</taxon>
        <taxon>Cephalothecaceae</taxon>
        <taxon>Phialemonium</taxon>
    </lineage>
</organism>
<dbReference type="Pfam" id="PF00675">
    <property type="entry name" value="Peptidase_M16"/>
    <property type="match status" value="1"/>
</dbReference>
<dbReference type="SUPFAM" id="SSF63411">
    <property type="entry name" value="LuxS/MPP-like metallohydrolase"/>
    <property type="match status" value="2"/>
</dbReference>
<keyword evidence="6" id="KW-0679">Respiratory chain</keyword>
<feature type="domain" description="Peptidase M16 N-terminal" evidence="13">
    <location>
        <begin position="49"/>
        <end position="188"/>
    </location>
</feature>
<dbReference type="InterPro" id="IPR006721">
    <property type="entry name" value="ATP_synth_F1_esu_mt"/>
</dbReference>
<accession>A0AAJ0BW41</accession>
<evidence type="ECO:0000259" key="14">
    <source>
        <dbReference type="Pfam" id="PF04112"/>
    </source>
</evidence>
<dbReference type="InterPro" id="IPR007863">
    <property type="entry name" value="Peptidase_M16_C"/>
</dbReference>
<reference evidence="17" key="1">
    <citation type="submission" date="2023-06" db="EMBL/GenBank/DDBJ databases">
        <title>Genome-scale phylogeny and comparative genomics of the fungal order Sordariales.</title>
        <authorList>
            <consortium name="Lawrence Berkeley National Laboratory"/>
            <person name="Hensen N."/>
            <person name="Bonometti L."/>
            <person name="Westerberg I."/>
            <person name="Brannstrom I.O."/>
            <person name="Guillou S."/>
            <person name="Cros-Aarteil S."/>
            <person name="Calhoun S."/>
            <person name="Haridas S."/>
            <person name="Kuo A."/>
            <person name="Mondo S."/>
            <person name="Pangilinan J."/>
            <person name="Riley R."/>
            <person name="Labutti K."/>
            <person name="Andreopoulos B."/>
            <person name="Lipzen A."/>
            <person name="Chen C."/>
            <person name="Yanf M."/>
            <person name="Daum C."/>
            <person name="Ng V."/>
            <person name="Clum A."/>
            <person name="Steindorff A."/>
            <person name="Ohm R."/>
            <person name="Martin F."/>
            <person name="Silar P."/>
            <person name="Natvig D."/>
            <person name="Lalanne C."/>
            <person name="Gautier V."/>
            <person name="Ament-Velasquez S.L."/>
            <person name="Kruys A."/>
            <person name="Hutchinson M.I."/>
            <person name="Powell A.J."/>
            <person name="Barry K."/>
            <person name="Miller A.N."/>
            <person name="Grigoriev I.V."/>
            <person name="Debuchy R."/>
            <person name="Gladieux P."/>
            <person name="Thoren M.H."/>
            <person name="Johannesson H."/>
        </authorList>
    </citation>
    <scope>NUCLEOTIDE SEQUENCE</scope>
    <source>
        <strain evidence="17">8032-3</strain>
    </source>
</reference>
<dbReference type="FunFam" id="3.30.830.10:FF:000039">
    <property type="entry name" value="Ubiquinol-cytochrome c reductase core subunit 2"/>
    <property type="match status" value="1"/>
</dbReference>
<dbReference type="CDD" id="cd12153">
    <property type="entry name" value="F1-ATPase_epsilon"/>
    <property type="match status" value="1"/>
</dbReference>
<evidence type="ECO:0000256" key="2">
    <source>
        <dbReference type="ARBA" id="ARBA00004496"/>
    </source>
</evidence>
<dbReference type="Pfam" id="PF05193">
    <property type="entry name" value="Peptidase_M16_C"/>
    <property type="match status" value="1"/>
</dbReference>
<dbReference type="Gene3D" id="1.10.1620.20">
    <property type="entry name" value="ATP synthase, F1 complex, epsilon subunit superfamily, mitochondrial"/>
    <property type="match status" value="1"/>
</dbReference>
<evidence type="ECO:0000259" key="13">
    <source>
        <dbReference type="Pfam" id="PF00675"/>
    </source>
</evidence>
<dbReference type="Pfam" id="PF25789">
    <property type="entry name" value="TPR_NAA35"/>
    <property type="match status" value="1"/>
</dbReference>
<evidence type="ECO:0000259" key="16">
    <source>
        <dbReference type="Pfam" id="PF25789"/>
    </source>
</evidence>
<dbReference type="Proteomes" id="UP001244011">
    <property type="component" value="Unassembled WGS sequence"/>
</dbReference>
<feature type="domain" description="Peptidase M16 C-terminal" evidence="15">
    <location>
        <begin position="199"/>
        <end position="375"/>
    </location>
</feature>
<keyword evidence="5" id="KW-0963">Cytoplasm</keyword>
<comment type="similarity">
    <text evidence="10">Belongs to the peptidase M16 family. UQCRC2/QCR2 subfamily.</text>
</comment>
<dbReference type="RefSeq" id="XP_060281761.1">
    <property type="nucleotide sequence ID" value="XM_060432485.1"/>
</dbReference>
<evidence type="ECO:0000256" key="8">
    <source>
        <dbReference type="ARBA" id="ARBA00022982"/>
    </source>
</evidence>
<dbReference type="PANTHER" id="PTHR21373:SF0">
    <property type="entry name" value="N-ALPHA-ACETYLTRANSFERASE 35, NATC AUXILIARY SUBUNIT"/>
    <property type="match status" value="1"/>
</dbReference>
<comment type="caution">
    <text evidence="17">The sequence shown here is derived from an EMBL/GenBank/DDBJ whole genome shotgun (WGS) entry which is preliminary data.</text>
</comment>
<comment type="subcellular location">
    <subcellularLocation>
        <location evidence="2">Cytoplasm</location>
    </subcellularLocation>
    <subcellularLocation>
        <location evidence="1">Mitochondrion inner membrane</location>
        <topology evidence="1">Peripheral membrane protein</topology>
        <orientation evidence="1">Matrix side</orientation>
    </subcellularLocation>
</comment>
<dbReference type="GO" id="GO:0046872">
    <property type="term" value="F:metal ion binding"/>
    <property type="evidence" value="ECO:0007669"/>
    <property type="project" value="InterPro"/>
</dbReference>
<keyword evidence="9" id="KW-0496">Mitochondrion</keyword>
<evidence type="ECO:0000256" key="6">
    <source>
        <dbReference type="ARBA" id="ARBA00022660"/>
    </source>
</evidence>
<dbReference type="Pfam" id="PF04627">
    <property type="entry name" value="ATP-synt_Eps"/>
    <property type="match status" value="1"/>
</dbReference>
<evidence type="ECO:0000256" key="4">
    <source>
        <dbReference type="ARBA" id="ARBA00009502"/>
    </source>
</evidence>
<dbReference type="GO" id="GO:0005743">
    <property type="term" value="C:mitochondrial inner membrane"/>
    <property type="evidence" value="ECO:0007669"/>
    <property type="project" value="UniProtKB-SubCell"/>
</dbReference>
<dbReference type="Pfam" id="PF04112">
    <property type="entry name" value="Mak10"/>
    <property type="match status" value="1"/>
</dbReference>
<evidence type="ECO:0000256" key="10">
    <source>
        <dbReference type="ARBA" id="ARBA00038146"/>
    </source>
</evidence>
<dbReference type="InterPro" id="IPR011249">
    <property type="entry name" value="Metalloenz_LuxS/M16"/>
</dbReference>
<dbReference type="InterPro" id="IPR011765">
    <property type="entry name" value="Pept_M16_N"/>
</dbReference>
<dbReference type="InterPro" id="IPR007244">
    <property type="entry name" value="Naa35_N"/>
</dbReference>
<dbReference type="InterPro" id="IPR057983">
    <property type="entry name" value="NAA35-like_N"/>
</dbReference>
<feature type="domain" description="NAA35-like TPR repeats" evidence="16">
    <location>
        <begin position="892"/>
        <end position="1280"/>
    </location>
</feature>
<evidence type="ECO:0000256" key="1">
    <source>
        <dbReference type="ARBA" id="ARBA00004443"/>
    </source>
</evidence>
<evidence type="ECO:0000256" key="12">
    <source>
        <dbReference type="ARBA" id="ARBA00041372"/>
    </source>
</evidence>
<proteinExistence type="inferred from homology"/>
<dbReference type="InterPro" id="IPR057982">
    <property type="entry name" value="TPR_NAA35"/>
</dbReference>
<feature type="domain" description="NAA35-like N-terminal" evidence="14">
    <location>
        <begin position="609"/>
        <end position="771"/>
    </location>
</feature>
<evidence type="ECO:0000256" key="3">
    <source>
        <dbReference type="ARBA" id="ARBA00006289"/>
    </source>
</evidence>
<evidence type="ECO:0000313" key="17">
    <source>
        <dbReference type="EMBL" id="KAK1765548.1"/>
    </source>
</evidence>
<dbReference type="GO" id="GO:0045259">
    <property type="term" value="C:proton-transporting ATP synthase complex"/>
    <property type="evidence" value="ECO:0007669"/>
    <property type="project" value="InterPro"/>
</dbReference>
<keyword evidence="8" id="KW-0249">Electron transport</keyword>
<dbReference type="GeneID" id="85315672"/>
<gene>
    <name evidence="17" type="ORF">QBC33DRAFT_612485</name>
</gene>
<evidence type="ECO:0000256" key="5">
    <source>
        <dbReference type="ARBA" id="ARBA00022490"/>
    </source>
</evidence>
<dbReference type="EMBL" id="MU839015">
    <property type="protein sequence ID" value="KAK1765548.1"/>
    <property type="molecule type" value="Genomic_DNA"/>
</dbReference>
<dbReference type="Gene3D" id="3.30.830.10">
    <property type="entry name" value="Metalloenzyme, LuxS/M16 peptidase-like"/>
    <property type="match status" value="2"/>
</dbReference>
<dbReference type="PANTHER" id="PTHR21373">
    <property type="entry name" value="GLUCOSE REPRESSIBLE PROTEIN MAK10"/>
    <property type="match status" value="1"/>
</dbReference>
<protein>
    <recommendedName>
        <fullName evidence="11">Cytochrome b-c1 complex subunit 2, mitochondrial</fullName>
    </recommendedName>
    <alternativeName>
        <fullName evidence="12">Core protein II</fullName>
    </alternativeName>
</protein>
<dbReference type="InterPro" id="IPR036742">
    <property type="entry name" value="ATP_synth_F1_esu_sf_mt"/>
</dbReference>
<keyword evidence="7" id="KW-0809">Transit peptide</keyword>
<dbReference type="SUPFAM" id="SSF48690">
    <property type="entry name" value="Epsilon subunit of mitochondrial F1F0-ATP synthase"/>
    <property type="match status" value="1"/>
</dbReference>
<evidence type="ECO:0000313" key="18">
    <source>
        <dbReference type="Proteomes" id="UP001244011"/>
    </source>
</evidence>
<evidence type="ECO:0000256" key="11">
    <source>
        <dbReference type="ARBA" id="ARBA00040751"/>
    </source>
</evidence>
<comment type="similarity">
    <text evidence="4">Belongs to the eukaryotic ATPase epsilon family.</text>
</comment>
<evidence type="ECO:0000256" key="7">
    <source>
        <dbReference type="ARBA" id="ARBA00022946"/>
    </source>
</evidence>